<keyword evidence="1" id="KW-0175">Coiled coil</keyword>
<name>A0A8S2JHZ6_9BILA</name>
<gene>
    <name evidence="2" type="ORF">OVA965_LOCUS16458</name>
    <name evidence="3" type="ORF">TMI583_LOCUS16459</name>
</gene>
<sequence length="379" mass="43534">MMSAAMNKSCATCHNAGDVFMCHGCRQFFCAQHTTTHREELSKDMDKLTKDYELLQRDLIRGNGPHPLLCAIDTWEQEQITKIRNCAETARADLRQSIERIKNKIEKTLDMITDELESSRESEDYTEIDFKRWNHQLEEFRSRIEKPLNTEIIEDDDIPPIHLIKVGENRDQQQSRSTARSFFTSEISLRSIQEPPLLVREKFEEAAGPATVSEDGLLATYSGSWTGDSSISGVNLYSSGTHHIRFRIQEMFYNSPFFGINGAPQEMSARDFEPPSADVSSNLGFPIANGKNQWIGRDRIIRAGDEVTLILDCDRRQIFLEHHRTNRLLHLPIDLRVCPLPWKIVIVLRRRGDCVRIRGGTLSLTKQNLTVNFSEKRKN</sequence>
<evidence type="ECO:0008006" key="5">
    <source>
        <dbReference type="Google" id="ProtNLM"/>
    </source>
</evidence>
<proteinExistence type="predicted"/>
<evidence type="ECO:0000313" key="2">
    <source>
        <dbReference type="EMBL" id="CAF1040435.1"/>
    </source>
</evidence>
<reference evidence="3" key="1">
    <citation type="submission" date="2021-02" db="EMBL/GenBank/DDBJ databases">
        <authorList>
            <person name="Nowell W R."/>
        </authorList>
    </citation>
    <scope>NUCLEOTIDE SEQUENCE</scope>
</reference>
<dbReference type="AlphaFoldDB" id="A0A8S2JHZ6"/>
<comment type="caution">
    <text evidence="3">The sequence shown here is derived from an EMBL/GenBank/DDBJ whole genome shotgun (WGS) entry which is preliminary data.</text>
</comment>
<protein>
    <recommendedName>
        <fullName evidence="5">B box-type domain-containing protein</fullName>
    </recommendedName>
</protein>
<evidence type="ECO:0000313" key="3">
    <source>
        <dbReference type="EMBL" id="CAF3808472.1"/>
    </source>
</evidence>
<evidence type="ECO:0000256" key="1">
    <source>
        <dbReference type="SAM" id="Coils"/>
    </source>
</evidence>
<dbReference type="EMBL" id="CAJOBA010007652">
    <property type="protein sequence ID" value="CAF3808472.1"/>
    <property type="molecule type" value="Genomic_DNA"/>
</dbReference>
<dbReference type="Proteomes" id="UP000677228">
    <property type="component" value="Unassembled WGS sequence"/>
</dbReference>
<evidence type="ECO:0000313" key="4">
    <source>
        <dbReference type="Proteomes" id="UP000682733"/>
    </source>
</evidence>
<accession>A0A8S2JHZ6</accession>
<organism evidence="3 4">
    <name type="scientific">Didymodactylos carnosus</name>
    <dbReference type="NCBI Taxonomy" id="1234261"/>
    <lineage>
        <taxon>Eukaryota</taxon>
        <taxon>Metazoa</taxon>
        <taxon>Spiralia</taxon>
        <taxon>Gnathifera</taxon>
        <taxon>Rotifera</taxon>
        <taxon>Eurotatoria</taxon>
        <taxon>Bdelloidea</taxon>
        <taxon>Philodinida</taxon>
        <taxon>Philodinidae</taxon>
        <taxon>Didymodactylos</taxon>
    </lineage>
</organism>
<dbReference type="EMBL" id="CAJNOK010007646">
    <property type="protein sequence ID" value="CAF1040435.1"/>
    <property type="molecule type" value="Genomic_DNA"/>
</dbReference>
<dbReference type="Proteomes" id="UP000682733">
    <property type="component" value="Unassembled WGS sequence"/>
</dbReference>
<feature type="coiled-coil region" evidence="1">
    <location>
        <begin position="84"/>
        <end position="122"/>
    </location>
</feature>